<evidence type="ECO:0000313" key="17">
    <source>
        <dbReference type="Proteomes" id="UP000198611"/>
    </source>
</evidence>
<dbReference type="PIRSF" id="PIRSF000350">
    <property type="entry name" value="Mercury_reductase_MerA"/>
    <property type="match status" value="1"/>
</dbReference>
<dbReference type="PANTHER" id="PTHR22912">
    <property type="entry name" value="DISULFIDE OXIDOREDUCTASE"/>
    <property type="match status" value="1"/>
</dbReference>
<feature type="binding site" evidence="11">
    <location>
        <begin position="179"/>
        <end position="186"/>
    </location>
    <ligand>
        <name>NAD(+)</name>
        <dbReference type="ChEBI" id="CHEBI:57540"/>
    </ligand>
</feature>
<evidence type="ECO:0000256" key="2">
    <source>
        <dbReference type="ARBA" id="ARBA00016961"/>
    </source>
</evidence>
<dbReference type="RefSeq" id="WP_093427964.1">
    <property type="nucleotide sequence ID" value="NZ_FOMJ01000003.1"/>
</dbReference>
<protein>
    <recommendedName>
        <fullName evidence="2">Dihydrolipoyl dehydrogenase</fullName>
    </recommendedName>
    <alternativeName>
        <fullName evidence="9">Dihydrolipoamide dehydrogenase</fullName>
    </alternativeName>
</protein>
<evidence type="ECO:0000256" key="7">
    <source>
        <dbReference type="ARBA" id="ARBA00023157"/>
    </source>
</evidence>
<evidence type="ECO:0000256" key="11">
    <source>
        <dbReference type="PIRSR" id="PIRSR000350-3"/>
    </source>
</evidence>
<feature type="binding site" evidence="11">
    <location>
        <position position="267"/>
    </location>
    <ligand>
        <name>NAD(+)</name>
        <dbReference type="ChEBI" id="CHEBI:57540"/>
    </ligand>
</feature>
<dbReference type="Gene3D" id="3.50.50.60">
    <property type="entry name" value="FAD/NAD(P)-binding domain"/>
    <property type="match status" value="2"/>
</dbReference>
<dbReference type="InterPro" id="IPR004099">
    <property type="entry name" value="Pyr_nucl-diS_OxRdtase_dimer"/>
</dbReference>
<comment type="similarity">
    <text evidence="1 13">Belongs to the class-I pyridine nucleotide-disulfide oxidoreductase family.</text>
</comment>
<dbReference type="SUPFAM" id="SSF51905">
    <property type="entry name" value="FAD/NAD(P)-binding domain"/>
    <property type="match status" value="1"/>
</dbReference>
<evidence type="ECO:0000256" key="3">
    <source>
        <dbReference type="ARBA" id="ARBA00022630"/>
    </source>
</evidence>
<evidence type="ECO:0000256" key="6">
    <source>
        <dbReference type="ARBA" id="ARBA00023027"/>
    </source>
</evidence>
<feature type="binding site" evidence="11">
    <location>
        <position position="308"/>
    </location>
    <ligand>
        <name>FAD</name>
        <dbReference type="ChEBI" id="CHEBI:57692"/>
    </ligand>
</feature>
<dbReference type="Pfam" id="PF02852">
    <property type="entry name" value="Pyr_redox_dim"/>
    <property type="match status" value="1"/>
</dbReference>
<dbReference type="STRING" id="1123397.SAMN05660831_01319"/>
<keyword evidence="11" id="KW-0547">Nucleotide-binding</keyword>
<feature type="binding site" evidence="11">
    <location>
        <position position="113"/>
    </location>
    <ligand>
        <name>FAD</name>
        <dbReference type="ChEBI" id="CHEBI:57692"/>
    </ligand>
</feature>
<feature type="binding site" evidence="11">
    <location>
        <begin position="141"/>
        <end position="143"/>
    </location>
    <ligand>
        <name>FAD</name>
        <dbReference type="ChEBI" id="CHEBI:57692"/>
    </ligand>
</feature>
<dbReference type="EMBL" id="FOMJ01000003">
    <property type="protein sequence ID" value="SFD26044.1"/>
    <property type="molecule type" value="Genomic_DNA"/>
</dbReference>
<proteinExistence type="inferred from homology"/>
<feature type="active site" description="Proton acceptor" evidence="10">
    <location>
        <position position="441"/>
    </location>
</feature>
<evidence type="ECO:0000256" key="13">
    <source>
        <dbReference type="RuleBase" id="RU003691"/>
    </source>
</evidence>
<keyword evidence="17" id="KW-1185">Reference proteome</keyword>
<reference evidence="16 17" key="1">
    <citation type="submission" date="2016-10" db="EMBL/GenBank/DDBJ databases">
        <authorList>
            <person name="de Groot N.N."/>
        </authorList>
    </citation>
    <scope>NUCLEOTIDE SEQUENCE [LARGE SCALE GENOMIC DNA]</scope>
    <source>
        <strain evidence="16 17">HL3</strain>
    </source>
</reference>
<dbReference type="InterPro" id="IPR016156">
    <property type="entry name" value="FAD/NAD-linked_Rdtase_dimer_sf"/>
</dbReference>
<accession>A0A1I1QV73</accession>
<keyword evidence="6 11" id="KW-0520">NAD</keyword>
<dbReference type="OrthoDB" id="9800167at2"/>
<dbReference type="PRINTS" id="PR00368">
    <property type="entry name" value="FADPNR"/>
</dbReference>
<dbReference type="InterPro" id="IPR050151">
    <property type="entry name" value="Class-I_Pyr_Nuc-Dis_Oxidored"/>
</dbReference>
<dbReference type="Gene3D" id="3.30.390.30">
    <property type="match status" value="1"/>
</dbReference>
<dbReference type="PRINTS" id="PR00411">
    <property type="entry name" value="PNDRDTASEI"/>
</dbReference>
<gene>
    <name evidence="16" type="ORF">SAMN05660831_01319</name>
</gene>
<evidence type="ECO:0000256" key="5">
    <source>
        <dbReference type="ARBA" id="ARBA00023002"/>
    </source>
</evidence>
<evidence type="ECO:0000256" key="12">
    <source>
        <dbReference type="PIRSR" id="PIRSR000350-4"/>
    </source>
</evidence>
<dbReference type="InterPro" id="IPR001100">
    <property type="entry name" value="Pyr_nuc-diS_OxRdtase"/>
</dbReference>
<evidence type="ECO:0000256" key="1">
    <source>
        <dbReference type="ARBA" id="ARBA00007532"/>
    </source>
</evidence>
<dbReference type="GO" id="GO:0050660">
    <property type="term" value="F:flavin adenine dinucleotide binding"/>
    <property type="evidence" value="ECO:0007669"/>
    <property type="project" value="TreeGrafter"/>
</dbReference>
<keyword evidence="7" id="KW-1015">Disulfide bond</keyword>
<keyword evidence="8 13" id="KW-0676">Redox-active center</keyword>
<name>A0A1I1QV73_9GAMM</name>
<dbReference type="GO" id="GO:0006103">
    <property type="term" value="P:2-oxoglutarate metabolic process"/>
    <property type="evidence" value="ECO:0007669"/>
    <property type="project" value="TreeGrafter"/>
</dbReference>
<evidence type="ECO:0000256" key="10">
    <source>
        <dbReference type="PIRSR" id="PIRSR000350-2"/>
    </source>
</evidence>
<dbReference type="PROSITE" id="PS00076">
    <property type="entry name" value="PYRIDINE_REDOX_1"/>
    <property type="match status" value="1"/>
</dbReference>
<feature type="domain" description="FAD/NAD(P)-binding" evidence="15">
    <location>
        <begin position="5"/>
        <end position="322"/>
    </location>
</feature>
<evidence type="ECO:0000256" key="8">
    <source>
        <dbReference type="ARBA" id="ARBA00023284"/>
    </source>
</evidence>
<sequence length="469" mass="49387">MANQYDLAIIGSGPGGYRAAVLGALRGLKVAIVEKDTWGGCCLNRGCVPKKDWHHTARILAASEGFAERGIRGSLEPDLEAAWDHQKAVVEEVRGNYTDYMKRLGIAAHVGHGTLVDAHTVRVSGDGGESDLTADHLILATGSHARIPEGITPESGRILTTDMLFDERPPEGRRVALAGGGVIGTELAWILTRLGCEVTWLMGTKPLRGAGFTPQALRTLEAALSREGVKAQTDRRLAGARVTDNGVTVELADGATEEVDWLLLGTGRVPHTAGLEPAAAGVEVDGDGFITTGADLRTAAGHIFAIGDVRTPIMTANQALADATTAVDNIVTGSARETPEKRVPWAVYSAVELARVGMDDDTAEDEGWEPAVGFAAFETSPRALGQGDAEGHVRLLADMDEGTLLGTEIVGDEAAELIHLAALAPDPDTALRLLAGGPWNHPTRGEELGNAAETMAAQWGMGEFVFPEE</sequence>
<feature type="binding site" evidence="11">
    <location>
        <position position="51"/>
    </location>
    <ligand>
        <name>FAD</name>
        <dbReference type="ChEBI" id="CHEBI:57692"/>
    </ligand>
</feature>
<keyword evidence="5 13" id="KW-0560">Oxidoreductase</keyword>
<comment type="cofactor">
    <cofactor evidence="11">
        <name>FAD</name>
        <dbReference type="ChEBI" id="CHEBI:57692"/>
    </cofactor>
    <text evidence="11">Binds 1 FAD per subunit.</text>
</comment>
<evidence type="ECO:0000259" key="14">
    <source>
        <dbReference type="Pfam" id="PF02852"/>
    </source>
</evidence>
<dbReference type="AlphaFoldDB" id="A0A1I1QV73"/>
<feature type="disulfide bond" description="Redox-active" evidence="12">
    <location>
        <begin position="42"/>
        <end position="47"/>
    </location>
</feature>
<organism evidence="16 17">
    <name type="scientific">Thiohalospira halophila DSM 15071</name>
    <dbReference type="NCBI Taxonomy" id="1123397"/>
    <lineage>
        <taxon>Bacteria</taxon>
        <taxon>Pseudomonadati</taxon>
        <taxon>Pseudomonadota</taxon>
        <taxon>Gammaproteobacteria</taxon>
        <taxon>Thiohalospirales</taxon>
        <taxon>Thiohalospiraceae</taxon>
        <taxon>Thiohalospira</taxon>
    </lineage>
</organism>
<evidence type="ECO:0000256" key="9">
    <source>
        <dbReference type="ARBA" id="ARBA00031281"/>
    </source>
</evidence>
<evidence type="ECO:0000256" key="4">
    <source>
        <dbReference type="ARBA" id="ARBA00022827"/>
    </source>
</evidence>
<dbReference type="InterPro" id="IPR012999">
    <property type="entry name" value="Pyr_OxRdtase_I_AS"/>
</dbReference>
<keyword evidence="3 13" id="KW-0285">Flavoprotein</keyword>
<dbReference type="SUPFAM" id="SSF55424">
    <property type="entry name" value="FAD/NAD-linked reductases, dimerisation (C-terminal) domain"/>
    <property type="match status" value="1"/>
</dbReference>
<dbReference type="Proteomes" id="UP000198611">
    <property type="component" value="Unassembled WGS sequence"/>
</dbReference>
<keyword evidence="4 11" id="KW-0274">FAD</keyword>
<evidence type="ECO:0000313" key="16">
    <source>
        <dbReference type="EMBL" id="SFD26044.1"/>
    </source>
</evidence>
<feature type="domain" description="Pyridine nucleotide-disulphide oxidoreductase dimerisation" evidence="14">
    <location>
        <begin position="343"/>
        <end position="451"/>
    </location>
</feature>
<dbReference type="PANTHER" id="PTHR22912:SF217">
    <property type="entry name" value="DIHYDROLIPOYL DEHYDROGENASE"/>
    <property type="match status" value="1"/>
</dbReference>
<dbReference type="InterPro" id="IPR023753">
    <property type="entry name" value="FAD/NAD-binding_dom"/>
</dbReference>
<dbReference type="Pfam" id="PF07992">
    <property type="entry name" value="Pyr_redox_2"/>
    <property type="match status" value="1"/>
</dbReference>
<dbReference type="GO" id="GO:0004148">
    <property type="term" value="F:dihydrolipoyl dehydrogenase (NADH) activity"/>
    <property type="evidence" value="ECO:0007669"/>
    <property type="project" value="TreeGrafter"/>
</dbReference>
<evidence type="ECO:0000259" key="15">
    <source>
        <dbReference type="Pfam" id="PF07992"/>
    </source>
</evidence>
<dbReference type="InterPro" id="IPR036188">
    <property type="entry name" value="FAD/NAD-bd_sf"/>
</dbReference>